<comment type="caution">
    <text evidence="4">The sequence shown here is derived from an EMBL/GenBank/DDBJ whole genome shotgun (WGS) entry which is preliminary data.</text>
</comment>
<dbReference type="Pfam" id="PF01522">
    <property type="entry name" value="Polysacc_deac_1"/>
    <property type="match status" value="1"/>
</dbReference>
<proteinExistence type="predicted"/>
<keyword evidence="1" id="KW-0479">Metal-binding</keyword>
<accession>A0A9D2IG51</accession>
<dbReference type="PANTHER" id="PTHR10587:SF133">
    <property type="entry name" value="CHITIN DEACETYLASE 1-RELATED"/>
    <property type="match status" value="1"/>
</dbReference>
<organism evidence="4 5">
    <name type="scientific">Candidatus Eubacterium avistercoris</name>
    <dbReference type="NCBI Taxonomy" id="2838567"/>
    <lineage>
        <taxon>Bacteria</taxon>
        <taxon>Bacillati</taxon>
        <taxon>Bacillota</taxon>
        <taxon>Clostridia</taxon>
        <taxon>Eubacteriales</taxon>
        <taxon>Eubacteriaceae</taxon>
        <taxon>Eubacterium</taxon>
    </lineage>
</organism>
<gene>
    <name evidence="4" type="ORF">IAA08_07745</name>
</gene>
<dbReference type="InterPro" id="IPR050248">
    <property type="entry name" value="Polysacc_deacetylase_ArnD"/>
</dbReference>
<dbReference type="InterPro" id="IPR011330">
    <property type="entry name" value="Glyco_hydro/deAcase_b/a-brl"/>
</dbReference>
<reference evidence="4" key="1">
    <citation type="journal article" date="2021" name="PeerJ">
        <title>Extensive microbial diversity within the chicken gut microbiome revealed by metagenomics and culture.</title>
        <authorList>
            <person name="Gilroy R."/>
            <person name="Ravi A."/>
            <person name="Getino M."/>
            <person name="Pursley I."/>
            <person name="Horton D.L."/>
            <person name="Alikhan N.F."/>
            <person name="Baker D."/>
            <person name="Gharbi K."/>
            <person name="Hall N."/>
            <person name="Watson M."/>
            <person name="Adriaenssens E.M."/>
            <person name="Foster-Nyarko E."/>
            <person name="Jarju S."/>
            <person name="Secka A."/>
            <person name="Antonio M."/>
            <person name="Oren A."/>
            <person name="Chaudhuri R.R."/>
            <person name="La Ragione R."/>
            <person name="Hildebrand F."/>
            <person name="Pallen M.J."/>
        </authorList>
    </citation>
    <scope>NUCLEOTIDE SEQUENCE</scope>
    <source>
        <strain evidence="4">CHK192-9172</strain>
    </source>
</reference>
<dbReference type="Proteomes" id="UP000824024">
    <property type="component" value="Unassembled WGS sequence"/>
</dbReference>
<dbReference type="AlphaFoldDB" id="A0A9D2IG51"/>
<evidence type="ECO:0000259" key="3">
    <source>
        <dbReference type="PROSITE" id="PS51677"/>
    </source>
</evidence>
<dbReference type="Gene3D" id="3.20.20.370">
    <property type="entry name" value="Glycoside hydrolase/deacetylase"/>
    <property type="match status" value="1"/>
</dbReference>
<keyword evidence="2" id="KW-0378">Hydrolase</keyword>
<protein>
    <submittedName>
        <fullName evidence="4">Polysaccharide deacetylase family protein</fullName>
    </submittedName>
</protein>
<dbReference type="PROSITE" id="PS51677">
    <property type="entry name" value="NODB"/>
    <property type="match status" value="1"/>
</dbReference>
<feature type="domain" description="NodB homology" evidence="3">
    <location>
        <begin position="54"/>
        <end position="228"/>
    </location>
</feature>
<name>A0A9D2IG51_9FIRM</name>
<reference evidence="4" key="2">
    <citation type="submission" date="2021-04" db="EMBL/GenBank/DDBJ databases">
        <authorList>
            <person name="Gilroy R."/>
        </authorList>
    </citation>
    <scope>NUCLEOTIDE SEQUENCE</scope>
    <source>
        <strain evidence="4">CHK192-9172</strain>
    </source>
</reference>
<evidence type="ECO:0000313" key="5">
    <source>
        <dbReference type="Proteomes" id="UP000824024"/>
    </source>
</evidence>
<evidence type="ECO:0000256" key="1">
    <source>
        <dbReference type="ARBA" id="ARBA00022723"/>
    </source>
</evidence>
<dbReference type="EMBL" id="DXCH01000212">
    <property type="protein sequence ID" value="HIZ07810.1"/>
    <property type="molecule type" value="Genomic_DNA"/>
</dbReference>
<sequence length="236" mass="26669">MWIIDQMTGKKAVAVILGVLILAASFFGTARLGKDQILPAFCQTEIKNGEKQMKKVALTFDDGPDPEYTQELLDGLKARDVRATFFVLGKQAKQYPKLTEQIAKEGHLIGCHGYEHVNLKSLSMEEACRQMTRTADLICGITGSRPMFMRPPYGKSHEGMEEKVQMIEVLWDIDTMDWSLRDPDRVVQETLAKVEDGSIILMHDEFQESVDGALQLIDALKKQNYQFVTVDELILE</sequence>
<dbReference type="SUPFAM" id="SSF88713">
    <property type="entry name" value="Glycoside hydrolase/deacetylase"/>
    <property type="match status" value="1"/>
</dbReference>
<dbReference type="PANTHER" id="PTHR10587">
    <property type="entry name" value="GLYCOSYL TRANSFERASE-RELATED"/>
    <property type="match status" value="1"/>
</dbReference>
<dbReference type="GO" id="GO:0016020">
    <property type="term" value="C:membrane"/>
    <property type="evidence" value="ECO:0007669"/>
    <property type="project" value="TreeGrafter"/>
</dbReference>
<dbReference type="InterPro" id="IPR002509">
    <property type="entry name" value="NODB_dom"/>
</dbReference>
<dbReference type="GO" id="GO:0016810">
    <property type="term" value="F:hydrolase activity, acting on carbon-nitrogen (but not peptide) bonds"/>
    <property type="evidence" value="ECO:0007669"/>
    <property type="project" value="InterPro"/>
</dbReference>
<dbReference type="GO" id="GO:0046872">
    <property type="term" value="F:metal ion binding"/>
    <property type="evidence" value="ECO:0007669"/>
    <property type="project" value="UniProtKB-KW"/>
</dbReference>
<dbReference type="GO" id="GO:0005975">
    <property type="term" value="P:carbohydrate metabolic process"/>
    <property type="evidence" value="ECO:0007669"/>
    <property type="project" value="InterPro"/>
</dbReference>
<evidence type="ECO:0000313" key="4">
    <source>
        <dbReference type="EMBL" id="HIZ07810.1"/>
    </source>
</evidence>
<evidence type="ECO:0000256" key="2">
    <source>
        <dbReference type="ARBA" id="ARBA00022801"/>
    </source>
</evidence>